<evidence type="ECO:0000256" key="2">
    <source>
        <dbReference type="ARBA" id="ARBA00022500"/>
    </source>
</evidence>
<evidence type="ECO:0000259" key="8">
    <source>
        <dbReference type="PROSITE" id="PS50111"/>
    </source>
</evidence>
<dbReference type="Pfam" id="PF00015">
    <property type="entry name" value="MCPsignal"/>
    <property type="match status" value="1"/>
</dbReference>
<dbReference type="PROSITE" id="PS50885">
    <property type="entry name" value="HAMP"/>
    <property type="match status" value="2"/>
</dbReference>
<protein>
    <submittedName>
        <fullName evidence="10">Methyl-accepting chemotaxis protein</fullName>
    </submittedName>
</protein>
<feature type="compositionally biased region" description="Low complexity" evidence="5">
    <location>
        <begin position="597"/>
        <end position="609"/>
    </location>
</feature>
<evidence type="ECO:0000313" key="11">
    <source>
        <dbReference type="Proteomes" id="UP000613160"/>
    </source>
</evidence>
<dbReference type="InterPro" id="IPR003660">
    <property type="entry name" value="HAMP_dom"/>
</dbReference>
<feature type="domain" description="Methyl-accepting transducer" evidence="8">
    <location>
        <begin position="349"/>
        <end position="578"/>
    </location>
</feature>
<comment type="subcellular location">
    <subcellularLocation>
        <location evidence="1">Membrane</location>
    </subcellularLocation>
</comment>
<comment type="similarity">
    <text evidence="3">Belongs to the methyl-accepting chemotaxis (MCP) protein family.</text>
</comment>
<dbReference type="FunFam" id="1.10.287.950:FF:000001">
    <property type="entry name" value="Methyl-accepting chemotaxis sensory transducer"/>
    <property type="match status" value="1"/>
</dbReference>
<accession>A0A916XTE2</accession>
<dbReference type="GO" id="GO:0006935">
    <property type="term" value="P:chemotaxis"/>
    <property type="evidence" value="ECO:0007669"/>
    <property type="project" value="UniProtKB-KW"/>
</dbReference>
<feature type="chain" id="PRO_5036987664" evidence="7">
    <location>
        <begin position="26"/>
        <end position="655"/>
    </location>
</feature>
<dbReference type="SMART" id="SM00283">
    <property type="entry name" value="MA"/>
    <property type="match status" value="1"/>
</dbReference>
<evidence type="ECO:0000256" key="7">
    <source>
        <dbReference type="SAM" id="SignalP"/>
    </source>
</evidence>
<name>A0A916XTE2_9HYPH</name>
<evidence type="ECO:0000256" key="5">
    <source>
        <dbReference type="SAM" id="MobiDB-lite"/>
    </source>
</evidence>
<keyword evidence="2" id="KW-0145">Chemotaxis</keyword>
<dbReference type="InterPro" id="IPR051310">
    <property type="entry name" value="MCP_chemotaxis"/>
</dbReference>
<dbReference type="AlphaFoldDB" id="A0A916XTE2"/>
<dbReference type="SUPFAM" id="SSF158472">
    <property type="entry name" value="HAMP domain-like"/>
    <property type="match status" value="1"/>
</dbReference>
<keyword evidence="4" id="KW-0807">Transducer</keyword>
<keyword evidence="6" id="KW-1133">Transmembrane helix</keyword>
<evidence type="ECO:0000256" key="3">
    <source>
        <dbReference type="ARBA" id="ARBA00029447"/>
    </source>
</evidence>
<dbReference type="RefSeq" id="WP_274604575.1">
    <property type="nucleotide sequence ID" value="NZ_BMJJ01000002.1"/>
</dbReference>
<feature type="signal peptide" evidence="7">
    <location>
        <begin position="1"/>
        <end position="25"/>
    </location>
</feature>
<evidence type="ECO:0000256" key="4">
    <source>
        <dbReference type="PROSITE-ProRule" id="PRU00284"/>
    </source>
</evidence>
<dbReference type="SUPFAM" id="SSF58104">
    <property type="entry name" value="Methyl-accepting chemotaxis protein (MCP) signaling domain"/>
    <property type="match status" value="1"/>
</dbReference>
<dbReference type="PANTHER" id="PTHR43531:SF11">
    <property type="entry name" value="METHYL-ACCEPTING CHEMOTAXIS PROTEIN 3"/>
    <property type="match status" value="1"/>
</dbReference>
<keyword evidence="11" id="KW-1185">Reference proteome</keyword>
<keyword evidence="6" id="KW-0472">Membrane</keyword>
<reference evidence="10" key="2">
    <citation type="submission" date="2020-09" db="EMBL/GenBank/DDBJ databases">
        <authorList>
            <person name="Sun Q."/>
            <person name="Zhou Y."/>
        </authorList>
    </citation>
    <scope>NUCLEOTIDE SEQUENCE</scope>
    <source>
        <strain evidence="10">CGMCC 1.15493</strain>
    </source>
</reference>
<comment type="caution">
    <text evidence="10">The sequence shown here is derived from an EMBL/GenBank/DDBJ whole genome shotgun (WGS) entry which is preliminary data.</text>
</comment>
<dbReference type="SMART" id="SM00304">
    <property type="entry name" value="HAMP"/>
    <property type="match status" value="2"/>
</dbReference>
<dbReference type="InterPro" id="IPR004089">
    <property type="entry name" value="MCPsignal_dom"/>
</dbReference>
<keyword evidence="7" id="KW-0732">Signal</keyword>
<dbReference type="Pfam" id="PF00672">
    <property type="entry name" value="HAMP"/>
    <property type="match status" value="1"/>
</dbReference>
<dbReference type="EMBL" id="BMJJ01000002">
    <property type="protein sequence ID" value="GGD08484.1"/>
    <property type="molecule type" value="Genomic_DNA"/>
</dbReference>
<evidence type="ECO:0000256" key="6">
    <source>
        <dbReference type="SAM" id="Phobius"/>
    </source>
</evidence>
<dbReference type="GO" id="GO:0007165">
    <property type="term" value="P:signal transduction"/>
    <property type="evidence" value="ECO:0007669"/>
    <property type="project" value="UniProtKB-KW"/>
</dbReference>
<feature type="transmembrane region" description="Helical" evidence="6">
    <location>
        <begin position="188"/>
        <end position="209"/>
    </location>
</feature>
<feature type="domain" description="HAMP" evidence="9">
    <location>
        <begin position="298"/>
        <end position="344"/>
    </location>
</feature>
<dbReference type="Proteomes" id="UP000613160">
    <property type="component" value="Unassembled WGS sequence"/>
</dbReference>
<proteinExistence type="inferred from homology"/>
<evidence type="ECO:0000313" key="10">
    <source>
        <dbReference type="EMBL" id="GGD08484.1"/>
    </source>
</evidence>
<feature type="compositionally biased region" description="Low complexity" evidence="5">
    <location>
        <begin position="617"/>
        <end position="630"/>
    </location>
</feature>
<reference evidence="10" key="1">
    <citation type="journal article" date="2014" name="Int. J. Syst. Evol. Microbiol.">
        <title>Complete genome sequence of Corynebacterium casei LMG S-19264T (=DSM 44701T), isolated from a smear-ripened cheese.</title>
        <authorList>
            <consortium name="US DOE Joint Genome Institute (JGI-PGF)"/>
            <person name="Walter F."/>
            <person name="Albersmeier A."/>
            <person name="Kalinowski J."/>
            <person name="Ruckert C."/>
        </authorList>
    </citation>
    <scope>NUCLEOTIDE SEQUENCE</scope>
    <source>
        <strain evidence="10">CGMCC 1.15493</strain>
    </source>
</reference>
<dbReference type="Gene3D" id="6.10.340.10">
    <property type="match status" value="1"/>
</dbReference>
<feature type="domain" description="HAMP" evidence="9">
    <location>
        <begin position="211"/>
        <end position="264"/>
    </location>
</feature>
<feature type="region of interest" description="Disordered" evidence="5">
    <location>
        <begin position="597"/>
        <end position="655"/>
    </location>
</feature>
<organism evidence="10 11">
    <name type="scientific">Aureimonas glaciei</name>
    <dbReference type="NCBI Taxonomy" id="1776957"/>
    <lineage>
        <taxon>Bacteria</taxon>
        <taxon>Pseudomonadati</taxon>
        <taxon>Pseudomonadota</taxon>
        <taxon>Alphaproteobacteria</taxon>
        <taxon>Hyphomicrobiales</taxon>
        <taxon>Aurantimonadaceae</taxon>
        <taxon>Aureimonas</taxon>
    </lineage>
</organism>
<dbReference type="PROSITE" id="PS50111">
    <property type="entry name" value="CHEMOTAXIS_TRANSDUC_2"/>
    <property type="match status" value="1"/>
</dbReference>
<dbReference type="CDD" id="cd11386">
    <property type="entry name" value="MCP_signal"/>
    <property type="match status" value="1"/>
</dbReference>
<evidence type="ECO:0000259" key="9">
    <source>
        <dbReference type="PROSITE" id="PS50885"/>
    </source>
</evidence>
<dbReference type="PANTHER" id="PTHR43531">
    <property type="entry name" value="PROTEIN ICFG"/>
    <property type="match status" value="1"/>
</dbReference>
<dbReference type="GO" id="GO:0016020">
    <property type="term" value="C:membrane"/>
    <property type="evidence" value="ECO:0007669"/>
    <property type="project" value="UniProtKB-SubCell"/>
</dbReference>
<keyword evidence="6" id="KW-0812">Transmembrane</keyword>
<gene>
    <name evidence="10" type="ORF">GCM10011335_09180</name>
</gene>
<sequence length="655" mass="68505">MESLSIAGRLRLVMCLAAAAFVAMAAMAWVQGQKVIDSMAVADTLRHGMGEISVARLANVRLVLAAMDSIIDRDEGAVSPERLKIISEEFGILRQMAKDGPFFAEMLGMTGGMDGFAANVESLAVAVSKTLPALIVSRAPMEAFAVIDDTIDGSGEELSNKLTVLQAKADERLEQEIATADKAAHNAFYFQLGAAIVAFLLIVPLMMIISQSIVRAIRSLGLSMSALARGDHHAAVAGLGRRDEIGGMANAVEGFRLAAIENKRLEADASSARAAQASQRERQSALDHSKEEDLRAFVEAVEQSFDALSAGDLTVRMDQAVAPEFEPIRQKFNASVAELEAAISGVAGGVATLRTGLAEISVASNDLAQRTEQQAASLEETVAALSEVTTGVNQTAEGAARAQVGASAAQKNAEKGGEIVARAVAAMAEIEHSSEEIGKIIDVIDEIAFQTNLLALNAGVEAARAGEAGRGFAVVAQEVRGLAQRSAEAAKEIKNLISTSSKQVGEGVKLVTASGKSLEEIVAQVGDMSAVVAEIARSAREQAVSLREVSGAADQMDKVTQQNAAMVEEATAAAQTLSDETDELAAMVERFTTNTGHAASGHAASGHAAPTVRHQPPRASRPAPRAQSRPVTQMRTTGAAAAAYADPVSESWEEF</sequence>
<dbReference type="Gene3D" id="1.10.287.950">
    <property type="entry name" value="Methyl-accepting chemotaxis protein"/>
    <property type="match status" value="1"/>
</dbReference>
<evidence type="ECO:0000256" key="1">
    <source>
        <dbReference type="ARBA" id="ARBA00004370"/>
    </source>
</evidence>